<dbReference type="EMBL" id="CP113089">
    <property type="protein sequence ID" value="WAB81743.1"/>
    <property type="molecule type" value="Genomic_DNA"/>
</dbReference>
<keyword evidence="6" id="KW-0282">Flagellum</keyword>
<dbReference type="Proteomes" id="UP001164706">
    <property type="component" value="Chromosome"/>
</dbReference>
<reference evidence="6" key="1">
    <citation type="submission" date="2022-11" db="EMBL/GenBank/DDBJ databases">
        <title>Description of Microcella daejonensis nov. sp, isolated from riverside soil.</title>
        <authorList>
            <person name="Molina K.M."/>
            <person name="Kim S.B."/>
        </authorList>
    </citation>
    <scope>NUCLEOTIDE SEQUENCE</scope>
    <source>
        <strain evidence="6">MMS21-STM12</strain>
    </source>
</reference>
<protein>
    <submittedName>
        <fullName evidence="6">Flagellar protein FliS</fullName>
    </submittedName>
</protein>
<keyword evidence="3" id="KW-0963">Cytoplasm</keyword>
<dbReference type="AlphaFoldDB" id="A0A9E8S8X5"/>
<dbReference type="PANTHER" id="PTHR34773:SF1">
    <property type="entry name" value="FLAGELLAR SECRETION CHAPERONE FLIS"/>
    <property type="match status" value="1"/>
</dbReference>
<dbReference type="InterPro" id="IPR036584">
    <property type="entry name" value="FliS_sf"/>
</dbReference>
<dbReference type="SUPFAM" id="SSF101116">
    <property type="entry name" value="Flagellar export chaperone FliS"/>
    <property type="match status" value="1"/>
</dbReference>
<dbReference type="Pfam" id="PF02561">
    <property type="entry name" value="FliS"/>
    <property type="match status" value="1"/>
</dbReference>
<keyword evidence="6" id="KW-0966">Cell projection</keyword>
<accession>A0A9E8S8X5</accession>
<evidence type="ECO:0000256" key="5">
    <source>
        <dbReference type="ARBA" id="ARBA00023186"/>
    </source>
</evidence>
<gene>
    <name evidence="6" type="ORF">OVN18_01605</name>
</gene>
<name>A0A9E8S8X5_9MICO</name>
<evidence type="ECO:0000313" key="6">
    <source>
        <dbReference type="EMBL" id="WAB81743.1"/>
    </source>
</evidence>
<dbReference type="PANTHER" id="PTHR34773">
    <property type="entry name" value="FLAGELLAR SECRETION CHAPERONE FLIS"/>
    <property type="match status" value="1"/>
</dbReference>
<evidence type="ECO:0000256" key="4">
    <source>
        <dbReference type="ARBA" id="ARBA00022795"/>
    </source>
</evidence>
<proteinExistence type="inferred from homology"/>
<keyword evidence="6" id="KW-0969">Cilium</keyword>
<dbReference type="GO" id="GO:0071973">
    <property type="term" value="P:bacterial-type flagellum-dependent cell motility"/>
    <property type="evidence" value="ECO:0007669"/>
    <property type="project" value="TreeGrafter"/>
</dbReference>
<dbReference type="Gene3D" id="1.20.120.340">
    <property type="entry name" value="Flagellar protein FliS"/>
    <property type="match status" value="1"/>
</dbReference>
<evidence type="ECO:0000313" key="7">
    <source>
        <dbReference type="Proteomes" id="UP001164706"/>
    </source>
</evidence>
<evidence type="ECO:0000256" key="2">
    <source>
        <dbReference type="ARBA" id="ARBA00008787"/>
    </source>
</evidence>
<comment type="subcellular location">
    <subcellularLocation>
        <location evidence="1">Cytoplasm</location>
        <location evidence="1">Cytosol</location>
    </subcellularLocation>
</comment>
<sequence>MAQLAALLAADDAEAVVTAAERMLAQYRRDAVLSASPARLLVMLMDRLALDLDRAAEAQDAQDREAERRSLGNAQAIVAELMGSLDVDAWEGGPQLLALYGHLTTQLLRAGIDHDPTITRACARVVAPLREAWRDAAESLAAEPAVAVPLDGIRGVG</sequence>
<keyword evidence="7" id="KW-1185">Reference proteome</keyword>
<comment type="similarity">
    <text evidence="2">Belongs to the FliS family.</text>
</comment>
<dbReference type="InterPro" id="IPR003713">
    <property type="entry name" value="FliS"/>
</dbReference>
<dbReference type="GO" id="GO:0044780">
    <property type="term" value="P:bacterial-type flagellum assembly"/>
    <property type="evidence" value="ECO:0007669"/>
    <property type="project" value="InterPro"/>
</dbReference>
<keyword evidence="4" id="KW-1005">Bacterial flagellum biogenesis</keyword>
<evidence type="ECO:0000256" key="3">
    <source>
        <dbReference type="ARBA" id="ARBA00022490"/>
    </source>
</evidence>
<dbReference type="RefSeq" id="WP_267781532.1">
    <property type="nucleotide sequence ID" value="NZ_CP113089.1"/>
</dbReference>
<keyword evidence="5" id="KW-0143">Chaperone</keyword>
<dbReference type="KEGG" id="mdb:OVN18_01605"/>
<dbReference type="GO" id="GO:0005829">
    <property type="term" value="C:cytosol"/>
    <property type="evidence" value="ECO:0007669"/>
    <property type="project" value="UniProtKB-SubCell"/>
</dbReference>
<organism evidence="6 7">
    <name type="scientific">Microcella daejeonensis</name>
    <dbReference type="NCBI Taxonomy" id="2994971"/>
    <lineage>
        <taxon>Bacteria</taxon>
        <taxon>Bacillati</taxon>
        <taxon>Actinomycetota</taxon>
        <taxon>Actinomycetes</taxon>
        <taxon>Micrococcales</taxon>
        <taxon>Microbacteriaceae</taxon>
        <taxon>Microcella</taxon>
    </lineage>
</organism>
<dbReference type="CDD" id="cd16098">
    <property type="entry name" value="FliS"/>
    <property type="match status" value="1"/>
</dbReference>
<evidence type="ECO:0000256" key="1">
    <source>
        <dbReference type="ARBA" id="ARBA00004514"/>
    </source>
</evidence>